<sequence length="60" mass="6479">MGLHDGTAIASEDLMRNSPGSLQQVINSPDEALGHQLDKPAIQHDWSKVVAALPQSRSYP</sequence>
<feature type="region of interest" description="Disordered" evidence="1">
    <location>
        <begin position="1"/>
        <end position="29"/>
    </location>
</feature>
<reference evidence="2" key="1">
    <citation type="journal article" date="2022" name="Microbiol. Spectr.">
        <title>An Nuclear Magnetic Resonance Fingerprint Matching Approach for the Identification and Structural Re-Evaluation of Pseudomonas Lipopeptides.</title>
        <authorList>
            <person name="De Roo V."/>
            <person name="Verleysen Y."/>
            <person name="Kovacs B."/>
            <person name="De Vleeschouwer M."/>
            <person name="Muangkaew P."/>
            <person name="Girard L."/>
            <person name="Hofte M."/>
            <person name="De Mot R."/>
            <person name="Madder A."/>
            <person name="Geudens N."/>
            <person name="Martins J.C."/>
        </authorList>
    </citation>
    <scope>NUCLEOTIDE SEQUENCE</scope>
    <source>
        <strain evidence="2">COR51</strain>
    </source>
</reference>
<evidence type="ECO:0000313" key="3">
    <source>
        <dbReference type="Proteomes" id="UP001139994"/>
    </source>
</evidence>
<gene>
    <name evidence="2" type="ORF">OC929_15730</name>
</gene>
<reference evidence="2" key="2">
    <citation type="submission" date="2022-09" db="EMBL/GenBank/DDBJ databases">
        <authorList>
            <person name="Cesa-Luna C."/>
            <person name="Girard L."/>
            <person name="Lood C."/>
            <person name="Hofte M."/>
            <person name="De Mot R."/>
        </authorList>
    </citation>
    <scope>NUCLEOTIDE SEQUENCE</scope>
    <source>
        <strain evidence="2">COR51</strain>
    </source>
</reference>
<accession>A0ABT2VDY8</accession>
<organism evidence="2 3">
    <name type="scientific">Pseudomonas peradeniyensis</name>
    <dbReference type="NCBI Taxonomy" id="2745488"/>
    <lineage>
        <taxon>Bacteria</taxon>
        <taxon>Pseudomonadati</taxon>
        <taxon>Pseudomonadota</taxon>
        <taxon>Gammaproteobacteria</taxon>
        <taxon>Pseudomonadales</taxon>
        <taxon>Pseudomonadaceae</taxon>
        <taxon>Pseudomonas</taxon>
    </lineage>
</organism>
<dbReference type="RefSeq" id="WP_262952038.1">
    <property type="nucleotide sequence ID" value="NZ_JAOSLA010000024.1"/>
</dbReference>
<dbReference type="EMBL" id="JAOSLA010000024">
    <property type="protein sequence ID" value="MCU7239500.1"/>
    <property type="molecule type" value="Genomic_DNA"/>
</dbReference>
<comment type="caution">
    <text evidence="2">The sequence shown here is derived from an EMBL/GenBank/DDBJ whole genome shotgun (WGS) entry which is preliminary data.</text>
</comment>
<evidence type="ECO:0000256" key="1">
    <source>
        <dbReference type="SAM" id="MobiDB-lite"/>
    </source>
</evidence>
<protein>
    <submittedName>
        <fullName evidence="2">Uncharacterized protein</fullName>
    </submittedName>
</protein>
<reference evidence="2" key="3">
    <citation type="journal article" date="2023" name="mSystems">
        <title>Charting the Lipopeptidome of Nonpathogenic Pseudomonas.</title>
        <authorList>
            <person name="Cesa-Luna C."/>
            <person name="Geudens N."/>
            <person name="Girard L."/>
            <person name="De Roo V."/>
            <person name="Maklad H.R."/>
            <person name="Martins J.C."/>
            <person name="Hofte M."/>
            <person name="De Mot R."/>
        </authorList>
    </citation>
    <scope>NUCLEOTIDE SEQUENCE</scope>
    <source>
        <strain evidence="2">COR51</strain>
    </source>
</reference>
<proteinExistence type="predicted"/>
<keyword evidence="3" id="KW-1185">Reference proteome</keyword>
<name>A0ABT2VDY8_9PSED</name>
<evidence type="ECO:0000313" key="2">
    <source>
        <dbReference type="EMBL" id="MCU7239500.1"/>
    </source>
</evidence>
<feature type="compositionally biased region" description="Polar residues" evidence="1">
    <location>
        <begin position="18"/>
        <end position="27"/>
    </location>
</feature>
<dbReference type="Proteomes" id="UP001139994">
    <property type="component" value="Unassembled WGS sequence"/>
</dbReference>